<accession>A0A6L6YHI5</accession>
<dbReference type="InterPro" id="IPR003615">
    <property type="entry name" value="HNH_nuc"/>
</dbReference>
<sequence length="291" mass="34302">MKIVRLNWTDKACPISCIEILEREKRGYWKSSVSVRKKQKFLLYKCKSKSNAGIIGFGYFTRDGAHTLDKHEIEKYRLNLIENAESSKFVEIQLIELNINRPLVNEKELNDFFGELKNFATQGSTVINYNYQPQAVELYNRLLIKHRYKACESNLSKIDNALASENVKTEIRKEVTHRIGQAWLREQLLELHHGMCQVSDETRQDLLICSHIIPWSEDRDNRLNPNNALLLAFNYDFLFDKGYITFDDDGTIITSKEVRNCFGIEDGRKLRELNDETRVFLKYHRERIFKR</sequence>
<feature type="domain" description="HNH nuclease" evidence="1">
    <location>
        <begin position="196"/>
        <end position="247"/>
    </location>
</feature>
<dbReference type="Proteomes" id="UP000472580">
    <property type="component" value="Unassembled WGS sequence"/>
</dbReference>
<name>A0A6L6YHI5_9BURK</name>
<protein>
    <recommendedName>
        <fullName evidence="1">HNH nuclease domain-containing protein</fullName>
    </recommendedName>
</protein>
<keyword evidence="3" id="KW-1185">Reference proteome</keyword>
<gene>
    <name evidence="2" type="ORF">E5987_06485</name>
</gene>
<dbReference type="RefSeq" id="WP_160335284.1">
    <property type="nucleotide sequence ID" value="NZ_WSRP01000016.1"/>
</dbReference>
<evidence type="ECO:0000259" key="1">
    <source>
        <dbReference type="Pfam" id="PF13391"/>
    </source>
</evidence>
<dbReference type="AlphaFoldDB" id="A0A6L6YHI5"/>
<comment type="caution">
    <text evidence="2">The sequence shown here is derived from an EMBL/GenBank/DDBJ whole genome shotgun (WGS) entry which is preliminary data.</text>
</comment>
<dbReference type="EMBL" id="WSRP01000016">
    <property type="protein sequence ID" value="MVX56854.1"/>
    <property type="molecule type" value="Genomic_DNA"/>
</dbReference>
<evidence type="ECO:0000313" key="2">
    <source>
        <dbReference type="EMBL" id="MVX56854.1"/>
    </source>
</evidence>
<evidence type="ECO:0000313" key="3">
    <source>
        <dbReference type="Proteomes" id="UP000472580"/>
    </source>
</evidence>
<reference evidence="2 3" key="1">
    <citation type="submission" date="2019-12" db="EMBL/GenBank/DDBJ databases">
        <title>Microbes associate with the intestines of laboratory mice.</title>
        <authorList>
            <person name="Navarre W."/>
            <person name="Wong E."/>
        </authorList>
    </citation>
    <scope>NUCLEOTIDE SEQUENCE [LARGE SCALE GENOMIC DNA]</scope>
    <source>
        <strain evidence="2 3">NM82_D38</strain>
    </source>
</reference>
<proteinExistence type="predicted"/>
<dbReference type="Pfam" id="PF13391">
    <property type="entry name" value="HNH_2"/>
    <property type="match status" value="1"/>
</dbReference>
<dbReference type="OrthoDB" id="9811869at2"/>
<organism evidence="2 3">
    <name type="scientific">Parasutterella muris</name>
    <dbReference type="NCBI Taxonomy" id="2565572"/>
    <lineage>
        <taxon>Bacteria</taxon>
        <taxon>Pseudomonadati</taxon>
        <taxon>Pseudomonadota</taxon>
        <taxon>Betaproteobacteria</taxon>
        <taxon>Burkholderiales</taxon>
        <taxon>Sutterellaceae</taxon>
        <taxon>Parasutterella</taxon>
    </lineage>
</organism>